<organism evidence="12 13">
    <name type="scientific">Runella slithyformis (strain ATCC 29530 / DSM 19594 / LMG 11500 / NCIMB 11436 / LSU 4)</name>
    <dbReference type="NCBI Taxonomy" id="761193"/>
    <lineage>
        <taxon>Bacteria</taxon>
        <taxon>Pseudomonadati</taxon>
        <taxon>Bacteroidota</taxon>
        <taxon>Cytophagia</taxon>
        <taxon>Cytophagales</taxon>
        <taxon>Spirosomataceae</taxon>
        <taxon>Runella</taxon>
    </lineage>
</organism>
<proteinExistence type="inferred from homology"/>
<evidence type="ECO:0000256" key="6">
    <source>
        <dbReference type="ARBA" id="ARBA00023102"/>
    </source>
</evidence>
<dbReference type="EMBL" id="CP002859">
    <property type="protein sequence ID" value="AEI50303.1"/>
    <property type="molecule type" value="Genomic_DNA"/>
</dbReference>
<dbReference type="Pfam" id="PF00977">
    <property type="entry name" value="His_biosynth"/>
    <property type="match status" value="1"/>
</dbReference>
<gene>
    <name evidence="12" type="ordered locus">Runsl_3950</name>
</gene>
<evidence type="ECO:0000313" key="13">
    <source>
        <dbReference type="Proteomes" id="UP000000493"/>
    </source>
</evidence>
<evidence type="ECO:0000256" key="2">
    <source>
        <dbReference type="ARBA" id="ARBA00009667"/>
    </source>
</evidence>
<reference evidence="12 13" key="2">
    <citation type="journal article" date="2012" name="Stand. Genomic Sci.">
        <title>Complete genome sequence of the aquatic bacterium Runella slithyformis type strain (LSU 4(T)).</title>
        <authorList>
            <person name="Copeland A."/>
            <person name="Zhang X."/>
            <person name="Misra M."/>
            <person name="Lapidus A."/>
            <person name="Nolan M."/>
            <person name="Lucas S."/>
            <person name="Deshpande S."/>
            <person name="Cheng J.F."/>
            <person name="Tapia R."/>
            <person name="Goodwin L.A."/>
            <person name="Pitluck S."/>
            <person name="Liolios K."/>
            <person name="Pagani I."/>
            <person name="Ivanova N."/>
            <person name="Mikhailova N."/>
            <person name="Pati A."/>
            <person name="Chen A."/>
            <person name="Palaniappan K."/>
            <person name="Land M."/>
            <person name="Hauser L."/>
            <person name="Pan C."/>
            <person name="Jeffries C.D."/>
            <person name="Detter J.C."/>
            <person name="Brambilla E.M."/>
            <person name="Rohde M."/>
            <person name="Djao O.D."/>
            <person name="Goker M."/>
            <person name="Sikorski J."/>
            <person name="Tindall B.J."/>
            <person name="Woyke T."/>
            <person name="Bristow J."/>
            <person name="Eisen J.A."/>
            <person name="Markowitz V."/>
            <person name="Hugenholtz P."/>
            <person name="Kyrpides N.C."/>
            <person name="Klenk H.P."/>
            <person name="Mavromatis K."/>
        </authorList>
    </citation>
    <scope>NUCLEOTIDE SEQUENCE [LARGE SCALE GENOMIC DNA]</scope>
    <source>
        <strain evidence="13">ATCC 29530 / DSM 19594 / LMG 11500 / NCIMB 11436 / LSU 4</strain>
    </source>
</reference>
<dbReference type="GO" id="GO:0016829">
    <property type="term" value="F:lyase activity"/>
    <property type="evidence" value="ECO:0007669"/>
    <property type="project" value="UniProtKB-KW"/>
</dbReference>
<evidence type="ECO:0000256" key="1">
    <source>
        <dbReference type="ARBA" id="ARBA00005091"/>
    </source>
</evidence>
<accession>A0A7U3ZNF6</accession>
<dbReference type="PANTHER" id="PTHR21235">
    <property type="entry name" value="IMIDAZOLE GLYCEROL PHOSPHATE SYNTHASE SUBUNIT HISF/H IGP SYNTHASE SUBUNIT HISF/H"/>
    <property type="match status" value="1"/>
</dbReference>
<comment type="similarity">
    <text evidence="2 11">Belongs to the HisA/HisF family.</text>
</comment>
<dbReference type="InterPro" id="IPR050064">
    <property type="entry name" value="IGPS_HisA/HisF"/>
</dbReference>
<dbReference type="AlphaFoldDB" id="A0A7U3ZNF6"/>
<evidence type="ECO:0000256" key="9">
    <source>
        <dbReference type="ARBA" id="ARBA00030264"/>
    </source>
</evidence>
<dbReference type="Gene3D" id="3.20.20.70">
    <property type="entry name" value="Aldolase class I"/>
    <property type="match status" value="1"/>
</dbReference>
<evidence type="ECO:0000256" key="8">
    <source>
        <dbReference type="ARBA" id="ARBA00025475"/>
    </source>
</evidence>
<comment type="pathway">
    <text evidence="1">Amino-acid biosynthesis; L-histidine biosynthesis; L-histidine from 5-phospho-alpha-D-ribose 1-diphosphate: step 5/9.</text>
</comment>
<reference evidence="13" key="1">
    <citation type="submission" date="2011-06" db="EMBL/GenBank/DDBJ databases">
        <title>The complete genome of chromosome of Runella slithyformis DSM 19594.</title>
        <authorList>
            <consortium name="US DOE Joint Genome Institute (JGI-PGF)"/>
            <person name="Lucas S."/>
            <person name="Han J."/>
            <person name="Lapidus A."/>
            <person name="Bruce D."/>
            <person name="Goodwin L."/>
            <person name="Pitluck S."/>
            <person name="Peters L."/>
            <person name="Kyrpides N."/>
            <person name="Mavromatis K."/>
            <person name="Ivanova N."/>
            <person name="Ovchinnikova G."/>
            <person name="Zhang X."/>
            <person name="Misra M."/>
            <person name="Detter J.C."/>
            <person name="Tapia R."/>
            <person name="Han C."/>
            <person name="Land M."/>
            <person name="Hauser L."/>
            <person name="Markowitz V."/>
            <person name="Cheng J.-F."/>
            <person name="Hugenholtz P."/>
            <person name="Woyke T."/>
            <person name="Wu D."/>
            <person name="Tindall B."/>
            <person name="Faehrich R."/>
            <person name="Brambilla E."/>
            <person name="Klenk H.-P."/>
            <person name="Eisen J.A."/>
        </authorList>
    </citation>
    <scope>NUCLEOTIDE SEQUENCE [LARGE SCALE GENOMIC DNA]</scope>
    <source>
        <strain evidence="13">ATCC 29530 / DSM 19594 / LMG 11500 / NCIMB 11436 / LSU 4</strain>
    </source>
</reference>
<comment type="function">
    <text evidence="8">IGPS catalyzes the conversion of PRFAR and glutamine to IGP, AICAR and glutamate. The HisF subunit catalyzes the cyclization activity that produces IGP and AICAR from PRFAR using the ammonia provided by the HisH subunit.</text>
</comment>
<keyword evidence="7" id="KW-0456">Lyase</keyword>
<evidence type="ECO:0000256" key="5">
    <source>
        <dbReference type="ARBA" id="ARBA00022605"/>
    </source>
</evidence>
<keyword evidence="5 11" id="KW-0028">Amino-acid biosynthesis</keyword>
<sequence>MFSSRVIPVLLLESGGLIKSVKFKNPQYIGDPINAVRIFNEKEVDEIVLLDTLASKEGREPDYLLIEDIASECFMPFAYGGGINSIKQAEKLIKLGAEKIILNHILQKTPHLVKEIATYFGSSTVVASIDVKTNFWGNYEVFSHTKRKITGQNPTEFAKQLEGLGVGEIFLNSVDLDGTMQGYDLKLIKSIVDSVSVPVVACGGAGSQTHLKDGIHQANASAVAAGSMFVFQGVHRAVLISYPSRKEILDII</sequence>
<evidence type="ECO:0000256" key="7">
    <source>
        <dbReference type="ARBA" id="ARBA00023239"/>
    </source>
</evidence>
<dbReference type="InterPro" id="IPR011060">
    <property type="entry name" value="RibuloseP-bd_barrel"/>
</dbReference>
<evidence type="ECO:0000256" key="11">
    <source>
        <dbReference type="RuleBase" id="RU003657"/>
    </source>
</evidence>
<dbReference type="PANTHER" id="PTHR21235:SF2">
    <property type="entry name" value="IMIDAZOLE GLYCEROL PHOSPHATE SYNTHASE HISHF"/>
    <property type="match status" value="1"/>
</dbReference>
<dbReference type="InterPro" id="IPR006062">
    <property type="entry name" value="His_biosynth"/>
</dbReference>
<dbReference type="SUPFAM" id="SSF51366">
    <property type="entry name" value="Ribulose-phoshate binding barrel"/>
    <property type="match status" value="1"/>
</dbReference>
<keyword evidence="6 11" id="KW-0368">Histidine biosynthesis</keyword>
<dbReference type="RefSeq" id="WP_013929606.1">
    <property type="nucleotide sequence ID" value="NC_015703.1"/>
</dbReference>
<evidence type="ECO:0000256" key="3">
    <source>
        <dbReference type="ARBA" id="ARBA00011152"/>
    </source>
</evidence>
<dbReference type="UniPathway" id="UPA00031">
    <property type="reaction ID" value="UER00010"/>
</dbReference>
<dbReference type="CDD" id="cd04731">
    <property type="entry name" value="HisF"/>
    <property type="match status" value="1"/>
</dbReference>
<dbReference type="GO" id="GO:0000107">
    <property type="term" value="F:imidazoleglycerol-phosphate synthase activity"/>
    <property type="evidence" value="ECO:0007669"/>
    <property type="project" value="InterPro"/>
</dbReference>
<evidence type="ECO:0000256" key="4">
    <source>
        <dbReference type="ARBA" id="ARBA00012809"/>
    </source>
</evidence>
<comment type="subunit">
    <text evidence="3">Heterodimer of HisH and HisF.</text>
</comment>
<evidence type="ECO:0000313" key="12">
    <source>
        <dbReference type="EMBL" id="AEI50303.1"/>
    </source>
</evidence>
<keyword evidence="13" id="KW-1185">Reference proteome</keyword>
<evidence type="ECO:0000256" key="10">
    <source>
        <dbReference type="ARBA" id="ARBA00047838"/>
    </source>
</evidence>
<dbReference type="InterPro" id="IPR004651">
    <property type="entry name" value="HisF"/>
</dbReference>
<dbReference type="NCBIfam" id="NF038364">
    <property type="entry name" value="AglZ_HisF2_fam"/>
    <property type="match status" value="1"/>
</dbReference>
<dbReference type="Proteomes" id="UP000000493">
    <property type="component" value="Chromosome"/>
</dbReference>
<dbReference type="KEGG" id="rsi:Runsl_3950"/>
<dbReference type="GO" id="GO:0000105">
    <property type="term" value="P:L-histidine biosynthetic process"/>
    <property type="evidence" value="ECO:0007669"/>
    <property type="project" value="UniProtKB-UniPathway"/>
</dbReference>
<comment type="catalytic activity">
    <reaction evidence="10">
        <text>5-[(5-phospho-1-deoxy-D-ribulos-1-ylimino)methylamino]-1-(5-phospho-beta-D-ribosyl)imidazole-4-carboxamide + L-glutamine = D-erythro-1-(imidazol-4-yl)glycerol 3-phosphate + 5-amino-1-(5-phospho-beta-D-ribosyl)imidazole-4-carboxamide + L-glutamate + H(+)</text>
        <dbReference type="Rhea" id="RHEA:24793"/>
        <dbReference type="ChEBI" id="CHEBI:15378"/>
        <dbReference type="ChEBI" id="CHEBI:29985"/>
        <dbReference type="ChEBI" id="CHEBI:58278"/>
        <dbReference type="ChEBI" id="CHEBI:58359"/>
        <dbReference type="ChEBI" id="CHEBI:58475"/>
        <dbReference type="ChEBI" id="CHEBI:58525"/>
        <dbReference type="EC" id="4.3.2.10"/>
    </reaction>
</comment>
<dbReference type="InterPro" id="IPR013785">
    <property type="entry name" value="Aldolase_TIM"/>
</dbReference>
<name>A0A7U3ZNF6_RUNSL</name>
<protein>
    <recommendedName>
        <fullName evidence="4">imidazole glycerol-phosphate synthase</fullName>
        <ecNumber evidence="4">4.3.2.10</ecNumber>
    </recommendedName>
    <alternativeName>
        <fullName evidence="9">IGP synthase cyclase subunit</fullName>
    </alternativeName>
</protein>
<dbReference type="EC" id="4.3.2.10" evidence="4"/>